<dbReference type="RefSeq" id="WP_386450863.1">
    <property type="nucleotide sequence ID" value="NZ_JBHSFH010000012.1"/>
</dbReference>
<evidence type="ECO:0000313" key="8">
    <source>
        <dbReference type="EMBL" id="MFC4496645.1"/>
    </source>
</evidence>
<feature type="compositionally biased region" description="Gly residues" evidence="6">
    <location>
        <begin position="439"/>
        <end position="451"/>
    </location>
</feature>
<sequence length="635" mass="64912">MQPLEPDDPRTVGPYRLLRRLGAGGMGRVYLGRSPSGRTVAVKVVHPHFSADEQFRRRFHREVTSARRAGTAPQAQTPGGGGHGGLSSGGGAAWTAPVLDADPDAATPWVATGYVAGPSVQQAVSEHGPLPERSVRILGGGLAEALRHVHGLGLVHRDVKPSNVMLTPGGPRLIDFGIARATAGTASITSTGASIGSPGYMSPEQVLGEDTGPASDVFSLGAVLVYAATGDAPFRGDGSAVLLYKVVHEQPELGAMSGELREIAAACLDKDPERRPLPAQLAERLAGAGPGGGSAEMMRNGWLPAPIVEQISRRVVELLDLEPAEQGGGVTGGSAGGEREATGVGGSADAGPESGPVPFTTPSESPLPQQPQRTPVPAVPPDGPGQPERPEQPEQPGQLSRPERSWPSWQPAPPVPSAPPGAAEVPSPATGHSQEPAGPGTGPAPDGGGVPSGAQGRPGIALTASAERSRRQISCSLVLTVACLLAVALLGTYFFQLLPVTGDAGPPSAGNDQDAGEQRTAVPDGFVGTWEGRATFGDGEPAGTMRVTIEEGRTGQRVAHGGPDGEGAACDADYELDAVTPSRLRMTPSAPDGPAVCADGQSVEFTLRDDGTLLYTSRGTHSPEAEAEATLRKAE</sequence>
<protein>
    <submittedName>
        <fullName evidence="8">Protein kinase</fullName>
    </submittedName>
</protein>
<evidence type="ECO:0000259" key="7">
    <source>
        <dbReference type="PROSITE" id="PS50011"/>
    </source>
</evidence>
<feature type="compositionally biased region" description="Basic and acidic residues" evidence="6">
    <location>
        <begin position="621"/>
        <end position="635"/>
    </location>
</feature>
<dbReference type="SUPFAM" id="SSF56112">
    <property type="entry name" value="Protein kinase-like (PK-like)"/>
    <property type="match status" value="1"/>
</dbReference>
<evidence type="ECO:0000256" key="2">
    <source>
        <dbReference type="ARBA" id="ARBA00022741"/>
    </source>
</evidence>
<dbReference type="PANTHER" id="PTHR43289">
    <property type="entry name" value="MITOGEN-ACTIVATED PROTEIN KINASE KINASE KINASE 20-RELATED"/>
    <property type="match status" value="1"/>
</dbReference>
<keyword evidence="3 8" id="KW-0418">Kinase</keyword>
<dbReference type="Gene3D" id="1.10.510.10">
    <property type="entry name" value="Transferase(Phosphotransferase) domain 1"/>
    <property type="match status" value="1"/>
</dbReference>
<feature type="region of interest" description="Disordered" evidence="6">
    <location>
        <begin position="614"/>
        <end position="635"/>
    </location>
</feature>
<evidence type="ECO:0000256" key="5">
    <source>
        <dbReference type="PROSITE-ProRule" id="PRU10141"/>
    </source>
</evidence>
<feature type="compositionally biased region" description="Polar residues" evidence="6">
    <location>
        <begin position="360"/>
        <end position="373"/>
    </location>
</feature>
<dbReference type="Pfam" id="PF00069">
    <property type="entry name" value="Pkinase"/>
    <property type="match status" value="1"/>
</dbReference>
<evidence type="ECO:0000256" key="6">
    <source>
        <dbReference type="SAM" id="MobiDB-lite"/>
    </source>
</evidence>
<dbReference type="PROSITE" id="PS00108">
    <property type="entry name" value="PROTEIN_KINASE_ST"/>
    <property type="match status" value="1"/>
</dbReference>
<evidence type="ECO:0000256" key="3">
    <source>
        <dbReference type="ARBA" id="ARBA00022777"/>
    </source>
</evidence>
<feature type="compositionally biased region" description="Gly residues" evidence="6">
    <location>
        <begin position="326"/>
        <end position="336"/>
    </location>
</feature>
<feature type="compositionally biased region" description="Low complexity" evidence="6">
    <location>
        <begin position="420"/>
        <end position="429"/>
    </location>
</feature>
<evidence type="ECO:0000313" key="9">
    <source>
        <dbReference type="Proteomes" id="UP001595997"/>
    </source>
</evidence>
<evidence type="ECO:0000256" key="4">
    <source>
        <dbReference type="ARBA" id="ARBA00022840"/>
    </source>
</evidence>
<feature type="compositionally biased region" description="Gly residues" evidence="6">
    <location>
        <begin position="78"/>
        <end position="92"/>
    </location>
</feature>
<feature type="region of interest" description="Disordered" evidence="6">
    <location>
        <begin position="64"/>
        <end position="97"/>
    </location>
</feature>
<dbReference type="InterPro" id="IPR008271">
    <property type="entry name" value="Ser/Thr_kinase_AS"/>
</dbReference>
<dbReference type="GO" id="GO:0016301">
    <property type="term" value="F:kinase activity"/>
    <property type="evidence" value="ECO:0007669"/>
    <property type="project" value="UniProtKB-KW"/>
</dbReference>
<dbReference type="CDD" id="cd14014">
    <property type="entry name" value="STKc_PknB_like"/>
    <property type="match status" value="1"/>
</dbReference>
<comment type="caution">
    <text evidence="8">The sequence shown here is derived from an EMBL/GenBank/DDBJ whole genome shotgun (WGS) entry which is preliminary data.</text>
</comment>
<keyword evidence="9" id="KW-1185">Reference proteome</keyword>
<dbReference type="InterPro" id="IPR000719">
    <property type="entry name" value="Prot_kinase_dom"/>
</dbReference>
<dbReference type="InterPro" id="IPR017441">
    <property type="entry name" value="Protein_kinase_ATP_BS"/>
</dbReference>
<reference evidence="9" key="1">
    <citation type="journal article" date="2019" name="Int. J. Syst. Evol. Microbiol.">
        <title>The Global Catalogue of Microorganisms (GCM) 10K type strain sequencing project: providing services to taxonomists for standard genome sequencing and annotation.</title>
        <authorList>
            <consortium name="The Broad Institute Genomics Platform"/>
            <consortium name="The Broad Institute Genome Sequencing Center for Infectious Disease"/>
            <person name="Wu L."/>
            <person name="Ma J."/>
        </authorList>
    </citation>
    <scope>NUCLEOTIDE SEQUENCE [LARGE SCALE GENOMIC DNA]</scope>
    <source>
        <strain evidence="9">CGMCC 4.7357</strain>
    </source>
</reference>
<dbReference type="SMART" id="SM00220">
    <property type="entry name" value="S_TKc"/>
    <property type="match status" value="1"/>
</dbReference>
<dbReference type="Gene3D" id="3.30.200.20">
    <property type="entry name" value="Phosphorylase Kinase, domain 1"/>
    <property type="match status" value="1"/>
</dbReference>
<dbReference type="EMBL" id="JBHSFH010000012">
    <property type="protein sequence ID" value="MFC4496645.1"/>
    <property type="molecule type" value="Genomic_DNA"/>
</dbReference>
<keyword evidence="4 5" id="KW-0067">ATP-binding</keyword>
<dbReference type="PROSITE" id="PS50011">
    <property type="entry name" value="PROTEIN_KINASE_DOM"/>
    <property type="match status" value="1"/>
</dbReference>
<name>A0ABV9A9U9_9ACTN</name>
<accession>A0ABV9A9U9</accession>
<feature type="binding site" evidence="5">
    <location>
        <position position="43"/>
    </location>
    <ligand>
        <name>ATP</name>
        <dbReference type="ChEBI" id="CHEBI:30616"/>
    </ligand>
</feature>
<feature type="compositionally biased region" description="Pro residues" evidence="6">
    <location>
        <begin position="410"/>
        <end position="419"/>
    </location>
</feature>
<keyword evidence="2 5" id="KW-0547">Nucleotide-binding</keyword>
<keyword evidence="1" id="KW-0808">Transferase</keyword>
<proteinExistence type="predicted"/>
<dbReference type="PROSITE" id="PS00107">
    <property type="entry name" value="PROTEIN_KINASE_ATP"/>
    <property type="match status" value="1"/>
</dbReference>
<dbReference type="PANTHER" id="PTHR43289:SF34">
    <property type="entry name" value="SERINE_THREONINE-PROTEIN KINASE YBDM-RELATED"/>
    <property type="match status" value="1"/>
</dbReference>
<dbReference type="Proteomes" id="UP001595997">
    <property type="component" value="Unassembled WGS sequence"/>
</dbReference>
<feature type="region of interest" description="Disordered" evidence="6">
    <location>
        <begin position="324"/>
        <end position="458"/>
    </location>
</feature>
<gene>
    <name evidence="8" type="ORF">ACFPA8_21170</name>
</gene>
<evidence type="ECO:0000256" key="1">
    <source>
        <dbReference type="ARBA" id="ARBA00022679"/>
    </source>
</evidence>
<feature type="domain" description="Protein kinase" evidence="7">
    <location>
        <begin position="15"/>
        <end position="303"/>
    </location>
</feature>
<dbReference type="InterPro" id="IPR011009">
    <property type="entry name" value="Kinase-like_dom_sf"/>
</dbReference>
<organism evidence="8 9">
    <name type="scientific">Streptomyces ovatisporus</name>
    <dbReference type="NCBI Taxonomy" id="1128682"/>
    <lineage>
        <taxon>Bacteria</taxon>
        <taxon>Bacillati</taxon>
        <taxon>Actinomycetota</taxon>
        <taxon>Actinomycetes</taxon>
        <taxon>Kitasatosporales</taxon>
        <taxon>Streptomycetaceae</taxon>
        <taxon>Streptomyces</taxon>
    </lineage>
</organism>